<comment type="caution">
    <text evidence="1">The sequence shown here is derived from an EMBL/GenBank/DDBJ whole genome shotgun (WGS) entry which is preliminary data.</text>
</comment>
<dbReference type="AlphaFoldDB" id="A0A4Q7UZQ4"/>
<dbReference type="EMBL" id="SHKL01000001">
    <property type="protein sequence ID" value="RZT87486.1"/>
    <property type="molecule type" value="Genomic_DNA"/>
</dbReference>
<keyword evidence="2" id="KW-1185">Reference proteome</keyword>
<accession>A0A4Q7UZQ4</accession>
<reference evidence="1 2" key="1">
    <citation type="submission" date="2019-02" db="EMBL/GenBank/DDBJ databases">
        <title>Sequencing the genomes of 1000 actinobacteria strains.</title>
        <authorList>
            <person name="Klenk H.-P."/>
        </authorList>
    </citation>
    <scope>NUCLEOTIDE SEQUENCE [LARGE SCALE GENOMIC DNA]</scope>
    <source>
        <strain evidence="1 2">DSM 45779</strain>
    </source>
</reference>
<protein>
    <submittedName>
        <fullName evidence="1">Uncharacterized protein</fullName>
    </submittedName>
</protein>
<proteinExistence type="predicted"/>
<dbReference type="RefSeq" id="WP_130291634.1">
    <property type="nucleotide sequence ID" value="NZ_SHKL01000001.1"/>
</dbReference>
<gene>
    <name evidence="1" type="ORF">EV383_4411</name>
</gene>
<sequence length="281" mass="30745">MTAQTIPGVEAPQKTTASDLLSALRRHYIRDETVPAGIFAAEIDAPGGGRRADLIWQGVTRAAGSELVGHEIKVSRADLQVELADLTKSDPWQRYCDRWWLVVPYAALVDGLDLPPSWGVMCPPSRARSRAMTVVREAPQLKPDEQTPAVRALAARLHWTVRDAQEQVARLGRDVEQCRDTIRDLSSQLREHAMDTANGVERDIAAQIVRELGPTFHDASRIGNGGIGYVDVETVIAALRDVQVANKAADLATKRSLDAVRSIQNVHAGLARFLEQHGGES</sequence>
<organism evidence="1 2">
    <name type="scientific">Pseudonocardia sediminis</name>
    <dbReference type="NCBI Taxonomy" id="1397368"/>
    <lineage>
        <taxon>Bacteria</taxon>
        <taxon>Bacillati</taxon>
        <taxon>Actinomycetota</taxon>
        <taxon>Actinomycetes</taxon>
        <taxon>Pseudonocardiales</taxon>
        <taxon>Pseudonocardiaceae</taxon>
        <taxon>Pseudonocardia</taxon>
    </lineage>
</organism>
<evidence type="ECO:0000313" key="1">
    <source>
        <dbReference type="EMBL" id="RZT87486.1"/>
    </source>
</evidence>
<dbReference type="OrthoDB" id="6180861at2"/>
<dbReference type="Proteomes" id="UP000291591">
    <property type="component" value="Unassembled WGS sequence"/>
</dbReference>
<name>A0A4Q7UZQ4_PSEST</name>
<evidence type="ECO:0000313" key="2">
    <source>
        <dbReference type="Proteomes" id="UP000291591"/>
    </source>
</evidence>